<dbReference type="GO" id="GO:0005576">
    <property type="term" value="C:extracellular region"/>
    <property type="evidence" value="ECO:0007669"/>
    <property type="project" value="InterPro"/>
</dbReference>
<keyword evidence="6" id="KW-0325">Glycoprotein</keyword>
<evidence type="ECO:0000256" key="1">
    <source>
        <dbReference type="ARBA" id="ARBA00022473"/>
    </source>
</evidence>
<feature type="region of interest" description="Disordered" evidence="7">
    <location>
        <begin position="108"/>
        <end position="131"/>
    </location>
</feature>
<protein>
    <submittedName>
        <fullName evidence="9">Chitin binding Peritrophin-A domain protein</fullName>
    </submittedName>
</protein>
<feature type="domain" description="Chitin-binding type-2" evidence="8">
    <location>
        <begin position="133"/>
        <end position="189"/>
    </location>
</feature>
<dbReference type="GO" id="GO:0008061">
    <property type="term" value="F:chitin binding"/>
    <property type="evidence" value="ECO:0007669"/>
    <property type="project" value="UniProtKB-KW"/>
</dbReference>
<evidence type="ECO:0000313" key="9">
    <source>
        <dbReference type="EMBL" id="KHJ94688.1"/>
    </source>
</evidence>
<accession>A0A0B1TAX4</accession>
<dbReference type="AlphaFoldDB" id="A0A0B1TAX4"/>
<dbReference type="Gene3D" id="2.170.140.10">
    <property type="entry name" value="Chitin binding domain"/>
    <property type="match status" value="1"/>
</dbReference>
<dbReference type="PANTHER" id="PTHR23301">
    <property type="entry name" value="CHITIN BINDING PERITROPHIN-A"/>
    <property type="match status" value="1"/>
</dbReference>
<dbReference type="InterPro" id="IPR002557">
    <property type="entry name" value="Chitin-bd_dom"/>
</dbReference>
<dbReference type="PANTHER" id="PTHR23301:SF0">
    <property type="entry name" value="CHITIN-BINDING TYPE-2 DOMAIN-CONTAINING PROTEIN-RELATED"/>
    <property type="match status" value="1"/>
</dbReference>
<dbReference type="InterPro" id="IPR036508">
    <property type="entry name" value="Chitin-bd_dom_sf"/>
</dbReference>
<gene>
    <name evidence="9" type="ORF">OESDEN_05381</name>
</gene>
<evidence type="ECO:0000256" key="4">
    <source>
        <dbReference type="ARBA" id="ARBA00022737"/>
    </source>
</evidence>
<dbReference type="SUPFAM" id="SSF57625">
    <property type="entry name" value="Invertebrate chitin-binding proteins"/>
    <property type="match status" value="2"/>
</dbReference>
<evidence type="ECO:0000256" key="5">
    <source>
        <dbReference type="ARBA" id="ARBA00023157"/>
    </source>
</evidence>
<sequence length="266" mass="28570">MNCPAGTFFDETRGVCDFKEKIVACGGSLDEPAPAAPTPVVTRTTTPAPAHDDGCAAALQPLGRCSPKFVVCSNGILSEFNCSKPLVFNPLTITCDFREFVPECEQFQGADEPQTTTTEQTTTTTEMTTTTAPPSCVYNENRPAFALDYCARIYGLCSSYGILKRDECAVGFLFDSHLHTCVPAEQCGQKRLEELFNKVTFAPPVAAAQVDTTGSKQESRKDDRCQNSPEGAVKSLGRCRSTYLKCVGGEAVIQPCPTSAEVFSAA</sequence>
<feature type="non-terminal residue" evidence="9">
    <location>
        <position position="266"/>
    </location>
</feature>
<evidence type="ECO:0000256" key="3">
    <source>
        <dbReference type="ARBA" id="ARBA00022729"/>
    </source>
</evidence>
<keyword evidence="1" id="KW-0217">Developmental protein</keyword>
<evidence type="ECO:0000256" key="2">
    <source>
        <dbReference type="ARBA" id="ARBA00022669"/>
    </source>
</evidence>
<evidence type="ECO:0000256" key="6">
    <source>
        <dbReference type="ARBA" id="ARBA00023180"/>
    </source>
</evidence>
<dbReference type="EMBL" id="KN550234">
    <property type="protein sequence ID" value="KHJ94688.1"/>
    <property type="molecule type" value="Genomic_DNA"/>
</dbReference>
<feature type="region of interest" description="Disordered" evidence="7">
    <location>
        <begin position="209"/>
        <end position="229"/>
    </location>
</feature>
<dbReference type="Pfam" id="PF01607">
    <property type="entry name" value="CBM_14"/>
    <property type="match status" value="3"/>
</dbReference>
<proteinExistence type="predicted"/>
<name>A0A0B1TAX4_OESDE</name>
<feature type="compositionally biased region" description="Low complexity" evidence="7">
    <location>
        <begin position="114"/>
        <end position="131"/>
    </location>
</feature>
<organism evidence="9 10">
    <name type="scientific">Oesophagostomum dentatum</name>
    <name type="common">Nodular worm</name>
    <dbReference type="NCBI Taxonomy" id="61180"/>
    <lineage>
        <taxon>Eukaryota</taxon>
        <taxon>Metazoa</taxon>
        <taxon>Ecdysozoa</taxon>
        <taxon>Nematoda</taxon>
        <taxon>Chromadorea</taxon>
        <taxon>Rhabditida</taxon>
        <taxon>Rhabditina</taxon>
        <taxon>Rhabditomorpha</taxon>
        <taxon>Strongyloidea</taxon>
        <taxon>Strongylidae</taxon>
        <taxon>Oesophagostomum</taxon>
    </lineage>
</organism>
<dbReference type="OrthoDB" id="6020543at2759"/>
<evidence type="ECO:0000256" key="7">
    <source>
        <dbReference type="SAM" id="MobiDB-lite"/>
    </source>
</evidence>
<feature type="domain" description="Chitin-binding type-2" evidence="8">
    <location>
        <begin position="52"/>
        <end position="106"/>
    </location>
</feature>
<reference evidence="9 10" key="1">
    <citation type="submission" date="2014-03" db="EMBL/GenBank/DDBJ databases">
        <title>Draft genome of the hookworm Oesophagostomum dentatum.</title>
        <authorList>
            <person name="Mitreva M."/>
        </authorList>
    </citation>
    <scope>NUCLEOTIDE SEQUENCE [LARGE SCALE GENOMIC DNA]</scope>
    <source>
        <strain evidence="9 10">OD-Hann</strain>
    </source>
</reference>
<keyword evidence="2" id="KW-0147">Chitin-binding</keyword>
<keyword evidence="10" id="KW-1185">Reference proteome</keyword>
<dbReference type="Proteomes" id="UP000053660">
    <property type="component" value="Unassembled WGS sequence"/>
</dbReference>
<feature type="domain" description="Chitin-binding type-2" evidence="8">
    <location>
        <begin position="1"/>
        <end position="27"/>
    </location>
</feature>
<keyword evidence="3" id="KW-0732">Signal</keyword>
<keyword evidence="5" id="KW-1015">Disulfide bond</keyword>
<dbReference type="PROSITE" id="PS50940">
    <property type="entry name" value="CHIT_BIND_II"/>
    <property type="match status" value="3"/>
</dbReference>
<dbReference type="SMART" id="SM00494">
    <property type="entry name" value="ChtBD2"/>
    <property type="match status" value="3"/>
</dbReference>
<evidence type="ECO:0000313" key="10">
    <source>
        <dbReference type="Proteomes" id="UP000053660"/>
    </source>
</evidence>
<evidence type="ECO:0000259" key="8">
    <source>
        <dbReference type="PROSITE" id="PS50940"/>
    </source>
</evidence>
<dbReference type="InterPro" id="IPR051940">
    <property type="entry name" value="Chitin_bind-dev_reg"/>
</dbReference>
<keyword evidence="4" id="KW-0677">Repeat</keyword>